<feature type="coiled-coil region" evidence="5">
    <location>
        <begin position="616"/>
        <end position="657"/>
    </location>
</feature>
<dbReference type="SUPFAM" id="SSF48340">
    <property type="entry name" value="Interferon-induced guanylate-binding protein 1 (GBP1), C-terminal domain"/>
    <property type="match status" value="1"/>
</dbReference>
<dbReference type="PROSITE" id="PS51715">
    <property type="entry name" value="G_GB1_RHD3"/>
    <property type="match status" value="1"/>
</dbReference>
<feature type="compositionally biased region" description="Low complexity" evidence="6">
    <location>
        <begin position="8"/>
        <end position="20"/>
    </location>
</feature>
<evidence type="ECO:0000256" key="2">
    <source>
        <dbReference type="ARBA" id="ARBA00022801"/>
    </source>
</evidence>
<keyword evidence="1" id="KW-0547">Nucleotide-binding</keyword>
<dbReference type="PANTHER" id="PTHR10751">
    <property type="entry name" value="GUANYLATE BINDING PROTEIN"/>
    <property type="match status" value="1"/>
</dbReference>
<protein>
    <recommendedName>
        <fullName evidence="7">GB1/RHD3-type G domain-containing protein</fullName>
    </recommendedName>
</protein>
<evidence type="ECO:0000256" key="1">
    <source>
        <dbReference type="ARBA" id="ARBA00022741"/>
    </source>
</evidence>
<dbReference type="Pfam" id="PF02263">
    <property type="entry name" value="GBP"/>
    <property type="match status" value="1"/>
</dbReference>
<organism evidence="8 9">
    <name type="scientific">Pythium insidiosum</name>
    <name type="common">Pythiosis disease agent</name>
    <dbReference type="NCBI Taxonomy" id="114742"/>
    <lineage>
        <taxon>Eukaryota</taxon>
        <taxon>Sar</taxon>
        <taxon>Stramenopiles</taxon>
        <taxon>Oomycota</taxon>
        <taxon>Peronosporomycetes</taxon>
        <taxon>Pythiales</taxon>
        <taxon>Pythiaceae</taxon>
        <taxon>Pythium</taxon>
    </lineage>
</organism>
<sequence length="666" mass="75081">MMRRLSMGRRGSNSSNNTSSPRAAAATELALQDFPEEPIPLITFSENEDQLKVNEDAVNVLKKIDGKVAVVAMAGLYRTGKSSMLNWLLDRQSGFRVGPTIERCTRGIWLWGRPQKKKLSNGEDIWVLMLDTEGLGGLEASQQYDARIFSLATLLCSKLIYNSQGSVDEKAINGLSFIANLAKHIKVSADPTGGASAPPSDEDVMQFHQFFPSFLWVVRDFTLELVDEDGDPITSSDYLERALADQARIPANMERNRIRAMMKDFFRDRDCVTLVRPVHDESQLQQVDKLPIEKLRPEFQKQLKDIKDLVYGDSLKPKTLQGKPLNGSMFAGLLHAYVDAINSGGVPVITSAWEGVTASECRKAVNTSFDSFKKMMNEVDLPVDSDDLSAIFKDSEQRALQEYRKNAIGDMSAKMEADLVKKIEDEKLSITGRNATLSKEMCERLLQVLYSEIIQPKLTSLGGDEGGFGDMQHFASEWSRFRDAYLAKARGGAKLECLLSFSEAKYAEAMRILLSRQEEGYEKKIRTLQGDVSRVKEELGSIGGREQIYKEQIEQMQATSSQILTEKARFEAEAQAQRERITQLEGLLKDESKTKQSVEIERESMDLKLSSESKRREEVSEELLRVKSEYEKLIKEKERQEMELSMLNQECEQLRQSKKGCSCVIS</sequence>
<proteinExistence type="inferred from homology"/>
<evidence type="ECO:0000256" key="4">
    <source>
        <dbReference type="PROSITE-ProRule" id="PRU01052"/>
    </source>
</evidence>
<keyword evidence="9" id="KW-1185">Reference proteome</keyword>
<dbReference type="EMBL" id="JAKCXM010000205">
    <property type="protein sequence ID" value="KAJ0398757.1"/>
    <property type="molecule type" value="Genomic_DNA"/>
</dbReference>
<evidence type="ECO:0000256" key="3">
    <source>
        <dbReference type="ARBA" id="ARBA00023134"/>
    </source>
</evidence>
<dbReference type="Pfam" id="PF02841">
    <property type="entry name" value="GBP_C"/>
    <property type="match status" value="1"/>
</dbReference>
<comment type="similarity">
    <text evidence="4">Belongs to the TRAFAC class dynamin-like GTPase superfamily. GB1/RHD3 GTPase family.</text>
</comment>
<dbReference type="Gene3D" id="1.20.1000.10">
    <property type="entry name" value="Guanylate-binding protein, C-terminal domain"/>
    <property type="match status" value="1"/>
</dbReference>
<accession>A0AAD5M8U3</accession>
<dbReference type="GO" id="GO:0003924">
    <property type="term" value="F:GTPase activity"/>
    <property type="evidence" value="ECO:0007669"/>
    <property type="project" value="InterPro"/>
</dbReference>
<comment type="caution">
    <text evidence="8">The sequence shown here is derived from an EMBL/GenBank/DDBJ whole genome shotgun (WGS) entry which is preliminary data.</text>
</comment>
<dbReference type="FunFam" id="3.40.50.300:FF:001470">
    <property type="entry name" value="Interferon-induced guanylate-binding protein 1"/>
    <property type="match status" value="1"/>
</dbReference>
<evidence type="ECO:0000256" key="5">
    <source>
        <dbReference type="SAM" id="Coils"/>
    </source>
</evidence>
<evidence type="ECO:0000256" key="6">
    <source>
        <dbReference type="SAM" id="MobiDB-lite"/>
    </source>
</evidence>
<evidence type="ECO:0000313" key="8">
    <source>
        <dbReference type="EMBL" id="KAJ0398757.1"/>
    </source>
</evidence>
<dbReference type="Proteomes" id="UP001209570">
    <property type="component" value="Unassembled WGS sequence"/>
</dbReference>
<dbReference type="InterPro" id="IPR030386">
    <property type="entry name" value="G_GB1_RHD3_dom"/>
</dbReference>
<feature type="region of interest" description="Disordered" evidence="6">
    <location>
        <begin position="1"/>
        <end position="24"/>
    </location>
</feature>
<dbReference type="InterPro" id="IPR036543">
    <property type="entry name" value="Guanylate-bd_C_sf"/>
</dbReference>
<name>A0AAD5M8U3_PYTIN</name>
<feature type="domain" description="GB1/RHD3-type G" evidence="7">
    <location>
        <begin position="65"/>
        <end position="315"/>
    </location>
</feature>
<gene>
    <name evidence="8" type="ORF">P43SY_009825</name>
</gene>
<dbReference type="SUPFAM" id="SSF52540">
    <property type="entry name" value="P-loop containing nucleoside triphosphate hydrolases"/>
    <property type="match status" value="1"/>
</dbReference>
<reference evidence="8" key="1">
    <citation type="submission" date="2021-12" db="EMBL/GenBank/DDBJ databases">
        <title>Prjna785345.</title>
        <authorList>
            <person name="Rujirawat T."/>
            <person name="Krajaejun T."/>
        </authorList>
    </citation>
    <scope>NUCLEOTIDE SEQUENCE</scope>
    <source>
        <strain evidence="8">Pi057C3</strain>
    </source>
</reference>
<keyword evidence="3" id="KW-0342">GTP-binding</keyword>
<dbReference type="InterPro" id="IPR027417">
    <property type="entry name" value="P-loop_NTPase"/>
</dbReference>
<dbReference type="AlphaFoldDB" id="A0AAD5M8U3"/>
<keyword evidence="2" id="KW-0378">Hydrolase</keyword>
<dbReference type="InterPro" id="IPR015894">
    <property type="entry name" value="Guanylate-bd_N"/>
</dbReference>
<evidence type="ECO:0000259" key="7">
    <source>
        <dbReference type="PROSITE" id="PS51715"/>
    </source>
</evidence>
<dbReference type="InterPro" id="IPR003191">
    <property type="entry name" value="Guanylate-bd/ATL_C"/>
</dbReference>
<evidence type="ECO:0000313" key="9">
    <source>
        <dbReference type="Proteomes" id="UP001209570"/>
    </source>
</evidence>
<keyword evidence="5" id="KW-0175">Coiled coil</keyword>
<dbReference type="GO" id="GO:0005525">
    <property type="term" value="F:GTP binding"/>
    <property type="evidence" value="ECO:0007669"/>
    <property type="project" value="UniProtKB-KW"/>
</dbReference>
<dbReference type="Gene3D" id="3.40.50.300">
    <property type="entry name" value="P-loop containing nucleotide triphosphate hydrolases"/>
    <property type="match status" value="1"/>
</dbReference>
<dbReference type="CDD" id="cd01851">
    <property type="entry name" value="GBP"/>
    <property type="match status" value="1"/>
</dbReference>